<keyword evidence="2" id="KW-0812">Transmembrane</keyword>
<feature type="transmembrane region" description="Helical" evidence="2">
    <location>
        <begin position="449"/>
        <end position="467"/>
    </location>
</feature>
<evidence type="ECO:0000256" key="1">
    <source>
        <dbReference type="SAM" id="MobiDB-lite"/>
    </source>
</evidence>
<feature type="transmembrane region" description="Helical" evidence="2">
    <location>
        <begin position="417"/>
        <end position="437"/>
    </location>
</feature>
<accession>A0A6V8L7H2</accession>
<reference evidence="3 4" key="2">
    <citation type="submission" date="2020-03" db="EMBL/GenBank/DDBJ databases">
        <authorList>
            <person name="Ichikawa N."/>
            <person name="Kimura A."/>
            <person name="Kitahashi Y."/>
            <person name="Uohara A."/>
        </authorList>
    </citation>
    <scope>NUCLEOTIDE SEQUENCE [LARGE SCALE GENOMIC DNA]</scope>
    <source>
        <strain evidence="3 4">NBRC 108638</strain>
    </source>
</reference>
<gene>
    <name evidence="3" type="ORF">Prum_022470</name>
</gene>
<feature type="transmembrane region" description="Helical" evidence="2">
    <location>
        <begin position="346"/>
        <end position="365"/>
    </location>
</feature>
<sequence>MPMESAAPTVDREPSPAPPPARSGVSAAIWRVLRHEWTLAVLGGLLLAVVLTWPTMRHPATTIPGDLGDPTVQAWQMAWAGHALLTDPLHLWDSNTFYPETYTYVYTDTLLGYAPAGMIGSGVEAAIIRYNIMYVLLYALAFIGAYALIRQLGVGRVGAAVGGIAWAFSPWRLAHGGHMNILSTGGIALSLAMLARGHGWSLTHGYRPELRKPGWVVAGWLTATWQISLGFGIGLPFAYFLIAACLLAAATYAISWWRKKARPPFGRRLLVANIIGGAVFSVVTVWMALAYLKVVELNPQGKRGLEWTVLFSPPLKGYFTAPWENWFWGDRHTVAREQLGWAAEMALLPGITLIVLASAGLFFSVFKLRHRILLGAGVVGTGLLGLGANLGDDGDPGYITLSRHLPGWDALRTPGRLMIWISLLLAILAAGAVCAAARQASLIKQPAALVLRAALVVPLALVFVEGINRTPHPVVPTAPAAMSAAREPLLILPSDGLLELHFMLWTTDGFPRIANGLAGFEPTTQSQTRAATVSFPDPTSIAYLRGIGIKDVLVLPHLITGTPWEAVPTRPVDGLGITREEIDGAILFHL</sequence>
<reference evidence="3 4" key="1">
    <citation type="submission" date="2020-03" db="EMBL/GenBank/DDBJ databases">
        <title>Whole genome shotgun sequence of Phytohabitans rumicis NBRC 108638.</title>
        <authorList>
            <person name="Komaki H."/>
            <person name="Tamura T."/>
        </authorList>
    </citation>
    <scope>NUCLEOTIDE SEQUENCE [LARGE SCALE GENOMIC DNA]</scope>
    <source>
        <strain evidence="3 4">NBRC 108638</strain>
    </source>
</reference>
<dbReference type="RefSeq" id="WP_246277799.1">
    <property type="nucleotide sequence ID" value="NZ_BAABJB010000015.1"/>
</dbReference>
<keyword evidence="2" id="KW-1133">Transmembrane helix</keyword>
<feature type="transmembrane region" description="Helical" evidence="2">
    <location>
        <begin position="127"/>
        <end position="149"/>
    </location>
</feature>
<feature type="transmembrane region" description="Helical" evidence="2">
    <location>
        <begin position="372"/>
        <end position="391"/>
    </location>
</feature>
<feature type="transmembrane region" description="Helical" evidence="2">
    <location>
        <begin position="154"/>
        <end position="171"/>
    </location>
</feature>
<evidence type="ECO:0000313" key="3">
    <source>
        <dbReference type="EMBL" id="GFJ88605.1"/>
    </source>
</evidence>
<protein>
    <recommendedName>
        <fullName evidence="5">Glycosyl transferase</fullName>
    </recommendedName>
</protein>
<evidence type="ECO:0008006" key="5">
    <source>
        <dbReference type="Google" id="ProtNLM"/>
    </source>
</evidence>
<proteinExistence type="predicted"/>
<feature type="region of interest" description="Disordered" evidence="1">
    <location>
        <begin position="1"/>
        <end position="22"/>
    </location>
</feature>
<evidence type="ECO:0000313" key="4">
    <source>
        <dbReference type="Proteomes" id="UP000482960"/>
    </source>
</evidence>
<dbReference type="EMBL" id="BLPG01000001">
    <property type="protein sequence ID" value="GFJ88605.1"/>
    <property type="molecule type" value="Genomic_DNA"/>
</dbReference>
<comment type="caution">
    <text evidence="3">The sequence shown here is derived from an EMBL/GenBank/DDBJ whole genome shotgun (WGS) entry which is preliminary data.</text>
</comment>
<keyword evidence="2" id="KW-0472">Membrane</keyword>
<keyword evidence="4" id="KW-1185">Reference proteome</keyword>
<feature type="transmembrane region" description="Helical" evidence="2">
    <location>
        <begin position="37"/>
        <end position="56"/>
    </location>
</feature>
<feature type="transmembrane region" description="Helical" evidence="2">
    <location>
        <begin position="269"/>
        <end position="292"/>
    </location>
</feature>
<dbReference type="Proteomes" id="UP000482960">
    <property type="component" value="Unassembled WGS sequence"/>
</dbReference>
<feature type="transmembrane region" description="Helical" evidence="2">
    <location>
        <begin position="239"/>
        <end position="257"/>
    </location>
</feature>
<dbReference type="AlphaFoldDB" id="A0A6V8L7H2"/>
<organism evidence="3 4">
    <name type="scientific">Phytohabitans rumicis</name>
    <dbReference type="NCBI Taxonomy" id="1076125"/>
    <lineage>
        <taxon>Bacteria</taxon>
        <taxon>Bacillati</taxon>
        <taxon>Actinomycetota</taxon>
        <taxon>Actinomycetes</taxon>
        <taxon>Micromonosporales</taxon>
        <taxon>Micromonosporaceae</taxon>
    </lineage>
</organism>
<evidence type="ECO:0000256" key="2">
    <source>
        <dbReference type="SAM" id="Phobius"/>
    </source>
</evidence>
<name>A0A6V8L7H2_9ACTN</name>